<dbReference type="InterPro" id="IPR056561">
    <property type="entry name" value="NFP_LYK_LysM1"/>
</dbReference>
<comment type="caution">
    <text evidence="5">The sequence shown here is derived from an EMBL/GenBank/DDBJ whole genome shotgun (WGS) entry which is preliminary data.</text>
</comment>
<dbReference type="Proteomes" id="UP001341840">
    <property type="component" value="Unassembled WGS sequence"/>
</dbReference>
<dbReference type="Pfam" id="PF23472">
    <property type="entry name" value="LysM2_CERK1_LYK3_4_5"/>
    <property type="match status" value="1"/>
</dbReference>
<dbReference type="SUPFAM" id="SSF56112">
    <property type="entry name" value="Protein kinase-like (PK-like)"/>
    <property type="match status" value="1"/>
</dbReference>
<keyword evidence="6" id="KW-1185">Reference proteome</keyword>
<dbReference type="EMBL" id="JASCZI010151111">
    <property type="protein sequence ID" value="MED6169568.1"/>
    <property type="molecule type" value="Genomic_DNA"/>
</dbReference>
<feature type="compositionally biased region" description="Pro residues" evidence="1">
    <location>
        <begin position="284"/>
        <end position="293"/>
    </location>
</feature>
<dbReference type="Pfam" id="PF23473">
    <property type="entry name" value="LysM3_LYK4_5"/>
    <property type="match status" value="1"/>
</dbReference>
<evidence type="ECO:0000256" key="1">
    <source>
        <dbReference type="SAM" id="MobiDB-lite"/>
    </source>
</evidence>
<evidence type="ECO:0000313" key="5">
    <source>
        <dbReference type="EMBL" id="MED6169568.1"/>
    </source>
</evidence>
<feature type="region of interest" description="Disordered" evidence="1">
    <location>
        <begin position="693"/>
        <end position="712"/>
    </location>
</feature>
<dbReference type="InterPro" id="IPR052611">
    <property type="entry name" value="Plant_RLK_LysM"/>
</dbReference>
<dbReference type="Pfam" id="PF00069">
    <property type="entry name" value="Pkinase"/>
    <property type="match status" value="1"/>
</dbReference>
<keyword evidence="2" id="KW-0812">Transmembrane</keyword>
<organism evidence="5 6">
    <name type="scientific">Stylosanthes scabra</name>
    <dbReference type="NCBI Taxonomy" id="79078"/>
    <lineage>
        <taxon>Eukaryota</taxon>
        <taxon>Viridiplantae</taxon>
        <taxon>Streptophyta</taxon>
        <taxon>Embryophyta</taxon>
        <taxon>Tracheophyta</taxon>
        <taxon>Spermatophyta</taxon>
        <taxon>Magnoliopsida</taxon>
        <taxon>eudicotyledons</taxon>
        <taxon>Gunneridae</taxon>
        <taxon>Pentapetalae</taxon>
        <taxon>rosids</taxon>
        <taxon>fabids</taxon>
        <taxon>Fabales</taxon>
        <taxon>Fabaceae</taxon>
        <taxon>Papilionoideae</taxon>
        <taxon>50 kb inversion clade</taxon>
        <taxon>dalbergioids sensu lato</taxon>
        <taxon>Dalbergieae</taxon>
        <taxon>Pterocarpus clade</taxon>
        <taxon>Stylosanthes</taxon>
    </lineage>
</organism>
<name>A0ABU6VBF5_9FABA</name>
<evidence type="ECO:0000259" key="3">
    <source>
        <dbReference type="PROSITE" id="PS50011"/>
    </source>
</evidence>
<proteinExistence type="predicted"/>
<feature type="compositionally biased region" description="Basic and acidic residues" evidence="1">
    <location>
        <begin position="699"/>
        <end position="712"/>
    </location>
</feature>
<dbReference type="PANTHER" id="PTHR45927">
    <property type="entry name" value="LYSM-DOMAIN RECEPTOR-LIKE KINASE-RELATED"/>
    <property type="match status" value="1"/>
</dbReference>
<sequence length="712" mass="78687">MTRSSIIAYPATTSIHNNINIKIKNQFNSNNHHTMATTTTTRVSSSFFFWFLFFLTLTEGQQIYVNNDQLNCDTITNSTLGNTCNSIPTCQSYLTFKSSTNHNTPSKISTLLNTTPNLITTSNNLSTVSDVIPTDTLITIPITCSCFNNTYYQHNTTYKISDDDTYFSLANNTFEALTTCQALIAQNPSFPERNLHGGELVHVPLRCACPTTKQRDAGFKYLLTYLVSLGESISSIAEIFGVDEQSVLDANELSETSVVYYFTPISVPLKTEPPKKLQRVAPSPESPPPPAETPPSGGSGNSKKWVVVGVVIGVVVLLLVLGFVLFFICFRRRRLETAEEAAKAKTFLDSTSTEEVKKGSLDVTTTTNSSSTTQSWSISSEGIRYAVESLTVYRFEELQKATGFFGEDNRIKGSSVYRASFKGDDAAVKILKGDVSAEINILKMINHTNVTRLSGFCVHKGNTYLVYEFAENGDLDDWLHNHGNNKKKDVDLDSDSVGLSWKQRVRVAHDVADALNYLHNYTNPSHVHKNLKSGNILLDGNFRAKVSNFGLARAVEDEGEYGDGGFQLTRHVVGTQGYMAPEYIENGVISPKMDVFAFGVVILELLSGREAVGFGEDRQVLLSSTIGQVLEGDSVRQNLRDFMDPSLKGVYPLDLAYSMAELARKCVVRDINSRPNISEVFMTLSKIQSSTLDWDPSDELERSKSVGKMSDS</sequence>
<dbReference type="PROSITE" id="PS50011">
    <property type="entry name" value="PROTEIN_KINASE_DOM"/>
    <property type="match status" value="1"/>
</dbReference>
<dbReference type="InterPro" id="IPR056563">
    <property type="entry name" value="LysM3_LYK4_5"/>
</dbReference>
<gene>
    <name evidence="5" type="ORF">PIB30_022509</name>
</gene>
<reference evidence="5 6" key="1">
    <citation type="journal article" date="2023" name="Plants (Basel)">
        <title>Bridging the Gap: Combining Genomics and Transcriptomics Approaches to Understand Stylosanthes scabra, an Orphan Legume from the Brazilian Caatinga.</title>
        <authorList>
            <person name="Ferreira-Neto J.R.C."/>
            <person name="da Silva M.D."/>
            <person name="Binneck E."/>
            <person name="de Melo N.F."/>
            <person name="da Silva R.H."/>
            <person name="de Melo A.L.T.M."/>
            <person name="Pandolfi V."/>
            <person name="Bustamante F.O."/>
            <person name="Brasileiro-Vidal A.C."/>
            <person name="Benko-Iseppon A.M."/>
        </authorList>
    </citation>
    <scope>NUCLEOTIDE SEQUENCE [LARGE SCALE GENOMIC DNA]</scope>
    <source>
        <tissue evidence="5">Leaves</tissue>
    </source>
</reference>
<dbReference type="Gene3D" id="1.10.510.10">
    <property type="entry name" value="Transferase(Phosphotransferase) domain 1"/>
    <property type="match status" value="1"/>
</dbReference>
<dbReference type="InterPro" id="IPR018392">
    <property type="entry name" value="LysM"/>
</dbReference>
<feature type="transmembrane region" description="Helical" evidence="2">
    <location>
        <begin position="305"/>
        <end position="330"/>
    </location>
</feature>
<dbReference type="PROSITE" id="PS51782">
    <property type="entry name" value="LYSM"/>
    <property type="match status" value="1"/>
</dbReference>
<dbReference type="Gene3D" id="3.30.200.20">
    <property type="entry name" value="Phosphorylase Kinase, domain 1"/>
    <property type="match status" value="1"/>
</dbReference>
<keyword evidence="2" id="KW-0472">Membrane</keyword>
<dbReference type="Pfam" id="PF23446">
    <property type="entry name" value="LysM1_NFP_LYK"/>
    <property type="match status" value="1"/>
</dbReference>
<evidence type="ECO:0000256" key="2">
    <source>
        <dbReference type="SAM" id="Phobius"/>
    </source>
</evidence>
<dbReference type="InterPro" id="IPR011009">
    <property type="entry name" value="Kinase-like_dom_sf"/>
</dbReference>
<protein>
    <submittedName>
        <fullName evidence="5">Uncharacterized protein</fullName>
    </submittedName>
</protein>
<feature type="region of interest" description="Disordered" evidence="1">
    <location>
        <begin position="273"/>
        <end position="300"/>
    </location>
</feature>
<feature type="domain" description="LysM" evidence="4">
    <location>
        <begin position="223"/>
        <end position="267"/>
    </location>
</feature>
<evidence type="ECO:0000313" key="6">
    <source>
        <dbReference type="Proteomes" id="UP001341840"/>
    </source>
</evidence>
<dbReference type="PANTHER" id="PTHR45927:SF6">
    <property type="entry name" value="PROTEIN LYK5"/>
    <property type="match status" value="1"/>
</dbReference>
<dbReference type="InterPro" id="IPR056562">
    <property type="entry name" value="LysM2_CERK1_LYK3_4_5"/>
</dbReference>
<feature type="domain" description="Protein kinase" evidence="3">
    <location>
        <begin position="350"/>
        <end position="692"/>
    </location>
</feature>
<evidence type="ECO:0000259" key="4">
    <source>
        <dbReference type="PROSITE" id="PS51782"/>
    </source>
</evidence>
<keyword evidence="2" id="KW-1133">Transmembrane helix</keyword>
<dbReference type="InterPro" id="IPR000719">
    <property type="entry name" value="Prot_kinase_dom"/>
</dbReference>
<accession>A0ABU6VBF5</accession>